<accession>A0A4S1E1A9</accession>
<gene>
    <name evidence="1" type="ORF">EM932_03020</name>
</gene>
<evidence type="ECO:0000313" key="1">
    <source>
        <dbReference type="EMBL" id="TGV04125.1"/>
    </source>
</evidence>
<organism evidence="1 2">
    <name type="scientific">Flavivirga rizhaonensis</name>
    <dbReference type="NCBI Taxonomy" id="2559571"/>
    <lineage>
        <taxon>Bacteria</taxon>
        <taxon>Pseudomonadati</taxon>
        <taxon>Bacteroidota</taxon>
        <taxon>Flavobacteriia</taxon>
        <taxon>Flavobacteriales</taxon>
        <taxon>Flavobacteriaceae</taxon>
        <taxon>Flavivirga</taxon>
    </lineage>
</organism>
<proteinExistence type="predicted"/>
<dbReference type="Proteomes" id="UP000307602">
    <property type="component" value="Unassembled WGS sequence"/>
</dbReference>
<dbReference type="PROSITE" id="PS51257">
    <property type="entry name" value="PROKAR_LIPOPROTEIN"/>
    <property type="match status" value="1"/>
</dbReference>
<protein>
    <submittedName>
        <fullName evidence="1">Uncharacterized protein</fullName>
    </submittedName>
</protein>
<name>A0A4S1E1A9_9FLAO</name>
<dbReference type="OrthoDB" id="1177023at2"/>
<dbReference type="EMBL" id="SRSO01000003">
    <property type="protein sequence ID" value="TGV04125.1"/>
    <property type="molecule type" value="Genomic_DNA"/>
</dbReference>
<keyword evidence="2" id="KW-1185">Reference proteome</keyword>
<dbReference type="AlphaFoldDB" id="A0A4S1E1A9"/>
<reference evidence="1 2" key="1">
    <citation type="submission" date="2019-04" db="EMBL/GenBank/DDBJ databases">
        <authorList>
            <person name="Liu A."/>
        </authorList>
    </citation>
    <scope>NUCLEOTIDE SEQUENCE [LARGE SCALE GENOMIC DNA]</scope>
    <source>
        <strain evidence="1 2">RZ03</strain>
    </source>
</reference>
<sequence length="243" mass="27576">MNNIKYIIICFLILVSCSNDDDEIISTLSAYIEGTTIETGAVIACAASDEISDDILTFYYPEPGATNVRFYQTNNANVDNSNFSNYSRVLLNSDPFFNGYLGKFTQAAASTERWIVVTFELEGEIKISNPIRTKQISKPTVWSEDVNINQDESGMPKFTWIDNPVRDNAIYFQVISTAQNELLSGTYTYENYFQYYKTDNVVLNITTETPPTLTLNDTYNFTLMDVSEDNWVNLVISKNFIAE</sequence>
<dbReference type="RefSeq" id="WP_135875359.1">
    <property type="nucleotide sequence ID" value="NZ_SRSO01000003.1"/>
</dbReference>
<comment type="caution">
    <text evidence="1">The sequence shown here is derived from an EMBL/GenBank/DDBJ whole genome shotgun (WGS) entry which is preliminary data.</text>
</comment>
<evidence type="ECO:0000313" key="2">
    <source>
        <dbReference type="Proteomes" id="UP000307602"/>
    </source>
</evidence>